<dbReference type="CDD" id="cd00093">
    <property type="entry name" value="HTH_XRE"/>
    <property type="match status" value="1"/>
</dbReference>
<dbReference type="PANTHER" id="PTHR43236:SF2">
    <property type="entry name" value="BLL0069 PROTEIN"/>
    <property type="match status" value="1"/>
</dbReference>
<gene>
    <name evidence="3" type="ORF">G127AT_06300</name>
</gene>
<dbReference type="InterPro" id="IPR010359">
    <property type="entry name" value="IrrE_HExxH"/>
</dbReference>
<dbReference type="Pfam" id="PF06114">
    <property type="entry name" value="Peptidase_M78"/>
    <property type="match status" value="1"/>
</dbReference>
<dbReference type="Gene3D" id="1.10.10.2910">
    <property type="match status" value="1"/>
</dbReference>
<name>A0A975IPP4_9MICO</name>
<dbReference type="RefSeq" id="WP_210901149.1">
    <property type="nucleotide sequence ID" value="NZ_CP071696.1"/>
</dbReference>
<evidence type="ECO:0000256" key="1">
    <source>
        <dbReference type="ARBA" id="ARBA00007227"/>
    </source>
</evidence>
<dbReference type="EMBL" id="CP071696">
    <property type="protein sequence ID" value="QTX05810.1"/>
    <property type="molecule type" value="Genomic_DNA"/>
</dbReference>
<dbReference type="SUPFAM" id="SSF47413">
    <property type="entry name" value="lambda repressor-like DNA-binding domains"/>
    <property type="match status" value="1"/>
</dbReference>
<accession>A0A975IPP4</accession>
<dbReference type="SMART" id="SM00530">
    <property type="entry name" value="HTH_XRE"/>
    <property type="match status" value="1"/>
</dbReference>
<organism evidence="3 4">
    <name type="scientific">Agromyces archimandritae</name>
    <dbReference type="NCBI Taxonomy" id="2781962"/>
    <lineage>
        <taxon>Bacteria</taxon>
        <taxon>Bacillati</taxon>
        <taxon>Actinomycetota</taxon>
        <taxon>Actinomycetes</taxon>
        <taxon>Micrococcales</taxon>
        <taxon>Microbacteriaceae</taxon>
        <taxon>Agromyces</taxon>
    </lineage>
</organism>
<proteinExistence type="inferred from homology"/>
<evidence type="ECO:0000259" key="2">
    <source>
        <dbReference type="PROSITE" id="PS50943"/>
    </source>
</evidence>
<dbReference type="PROSITE" id="PS50943">
    <property type="entry name" value="HTH_CROC1"/>
    <property type="match status" value="1"/>
</dbReference>
<dbReference type="Pfam" id="PF01381">
    <property type="entry name" value="HTH_3"/>
    <property type="match status" value="1"/>
</dbReference>
<dbReference type="GO" id="GO:0003677">
    <property type="term" value="F:DNA binding"/>
    <property type="evidence" value="ECO:0007669"/>
    <property type="project" value="InterPro"/>
</dbReference>
<dbReference type="Proteomes" id="UP000671914">
    <property type="component" value="Chromosome"/>
</dbReference>
<dbReference type="KEGG" id="aarc:G127AT_06300"/>
<dbReference type="Gene3D" id="1.10.260.40">
    <property type="entry name" value="lambda repressor-like DNA-binding domains"/>
    <property type="match status" value="1"/>
</dbReference>
<comment type="similarity">
    <text evidence="1">Belongs to the short-chain fatty acyl-CoA assimilation regulator (ScfR) family.</text>
</comment>
<dbReference type="InterPro" id="IPR001387">
    <property type="entry name" value="Cro/C1-type_HTH"/>
</dbReference>
<keyword evidence="4" id="KW-1185">Reference proteome</keyword>
<dbReference type="InterPro" id="IPR052345">
    <property type="entry name" value="Rad_response_metalloprotease"/>
</dbReference>
<dbReference type="PANTHER" id="PTHR43236">
    <property type="entry name" value="ANTITOXIN HIGA1"/>
    <property type="match status" value="1"/>
</dbReference>
<dbReference type="InterPro" id="IPR010982">
    <property type="entry name" value="Lambda_DNA-bd_dom_sf"/>
</dbReference>
<feature type="domain" description="HTH cro/C1-type" evidence="2">
    <location>
        <begin position="15"/>
        <end position="69"/>
    </location>
</feature>
<dbReference type="AlphaFoldDB" id="A0A975IPP4"/>
<protein>
    <submittedName>
        <fullName evidence="3">ImmA/IrrE family metallo-endopeptidase</fullName>
    </submittedName>
</protein>
<sequence>MAATLDYAVPTGEFIAEWMDDAGINAAELSRRLGVTPKHVSELLSGKAPLSHALALALERVTGVPARIWNLYESGYRDALAREATTKDLEAQYEAAKAFPLGYLRKWRLIDAPARDHASTVRQLLEFLRVASLEAFETSWSRGNVAYRRSAVGREKAEALATWLVLAERQLDGLRDIPSFDRQGLTELLPRLRSMTRENPDVAIEQAIEALESVGVVLRLVPAVPGLGLHGATRWVDGRPVIQLSLLWKTDDQLWFTLFHELGHVLLHSERSLFVAGAGAGVDGETEAEAEADRFAAETLIPTGYEDRLPRTRDVSAIESLAAELGIAPSIVLGRAQRLTLDYAWGQALRHRLEFTPPEA</sequence>
<evidence type="ECO:0000313" key="4">
    <source>
        <dbReference type="Proteomes" id="UP000671914"/>
    </source>
</evidence>
<reference evidence="3" key="1">
    <citation type="submission" date="2021-03" db="EMBL/GenBank/DDBJ databases">
        <title>Agromyces archimandritus sp. nov., isolated from the cockroach Archimandrita tessellata.</title>
        <authorList>
            <person name="Guzman J."/>
            <person name="Ortuzar M."/>
            <person name="Poehlein A."/>
            <person name="Daniel R."/>
            <person name="Trujillo M."/>
            <person name="Vilcinskas A."/>
        </authorList>
    </citation>
    <scope>NUCLEOTIDE SEQUENCE</scope>
    <source>
        <strain evidence="3">G127AT</strain>
    </source>
</reference>
<evidence type="ECO:0000313" key="3">
    <source>
        <dbReference type="EMBL" id="QTX05810.1"/>
    </source>
</evidence>